<evidence type="ECO:0000313" key="1">
    <source>
        <dbReference type="EMBL" id="EFI96999.1"/>
    </source>
</evidence>
<name>D8Q5N8_SCHCM</name>
<reference evidence="1 2" key="1">
    <citation type="journal article" date="2010" name="Nat. Biotechnol.">
        <title>Genome sequence of the model mushroom Schizophyllum commune.</title>
        <authorList>
            <person name="Ohm R.A."/>
            <person name="de Jong J.F."/>
            <person name="Lugones L.G."/>
            <person name="Aerts A."/>
            <person name="Kothe E."/>
            <person name="Stajich J.E."/>
            <person name="de Vries R.P."/>
            <person name="Record E."/>
            <person name="Levasseur A."/>
            <person name="Baker S.E."/>
            <person name="Bartholomew K.A."/>
            <person name="Coutinho P.M."/>
            <person name="Erdmann S."/>
            <person name="Fowler T.J."/>
            <person name="Gathman A.C."/>
            <person name="Lombard V."/>
            <person name="Henrissat B."/>
            <person name="Knabe N."/>
            <person name="Kuees U."/>
            <person name="Lilly W.W."/>
            <person name="Lindquist E."/>
            <person name="Lucas S."/>
            <person name="Magnuson J.K."/>
            <person name="Piumi F."/>
            <person name="Raudaskoski M."/>
            <person name="Salamov A."/>
            <person name="Schmutz J."/>
            <person name="Schwarze F.W.M.R."/>
            <person name="vanKuyk P.A."/>
            <person name="Horton J.S."/>
            <person name="Grigoriev I.V."/>
            <person name="Woesten H.A.B."/>
        </authorList>
    </citation>
    <scope>NUCLEOTIDE SEQUENCE [LARGE SCALE GENOMIC DNA]</scope>
    <source>
        <strain evidence="2">H4-8 / FGSC 9210</strain>
    </source>
</reference>
<gene>
    <name evidence="1" type="ORF">SCHCODRAFT_109281</name>
</gene>
<evidence type="ECO:0000313" key="2">
    <source>
        <dbReference type="Proteomes" id="UP000007431"/>
    </source>
</evidence>
<dbReference type="Proteomes" id="UP000007431">
    <property type="component" value="Unassembled WGS sequence"/>
</dbReference>
<dbReference type="AlphaFoldDB" id="D8Q5N8"/>
<dbReference type="InterPro" id="IPR036047">
    <property type="entry name" value="F-box-like_dom_sf"/>
</dbReference>
<feature type="non-terminal residue" evidence="1">
    <location>
        <position position="493"/>
    </location>
</feature>
<dbReference type="VEuPathDB" id="FungiDB:SCHCODRAFT_02625317"/>
<proteinExistence type="predicted"/>
<sequence>MNSPDGTIPPVHRLSVELLECIFLLLSQPVTNMLSAHVCQYWRQITLGSPRLWARIWVDGYLTDGSSHLARAALARSNPLPVHIHITSRRLVSTAEEVLLWEDVLRQSVRWEQARLSFPLVVAMKVTELNAPLLRKLDIGVIPKEPCLDIGQSDEAGTEDDSDEEDIIGPDFTIQAPLLTNATIAGTLRPLQITLPYAQLLSLDLQLGAYDDSLHDLIDVFSPCTLLTHLTVSMTACSGTDTVPFTLPALQVLDVNNQATELCRDLTAPSLHRIVFRMEHIDVQDPERYLNKELLALLRLARRCGDKITSLTLRVETFESGESGDILDRVLCELPGVTELATWEYLGQEDVYGHSLVIDGVLLRAHDPSAPLLPNLTRLSMHTMHSDWIRRDMDDIKAMVESRRRPVILGRAMLQHFELDQRTDLWPDDGWQYAFSSFEACERTYVEDHAEAFEWMVEMREAGLDLRCNLLDKYFAFKLQPPIIDARIPKYVR</sequence>
<dbReference type="InParanoid" id="D8Q5N8"/>
<dbReference type="HOGENOM" id="CLU_567608_0_0_1"/>
<evidence type="ECO:0008006" key="3">
    <source>
        <dbReference type="Google" id="ProtNLM"/>
    </source>
</evidence>
<protein>
    <recommendedName>
        <fullName evidence="3">F-box domain-containing protein</fullName>
    </recommendedName>
</protein>
<organism evidence="2">
    <name type="scientific">Schizophyllum commune (strain H4-8 / FGSC 9210)</name>
    <name type="common">Split gill fungus</name>
    <dbReference type="NCBI Taxonomy" id="578458"/>
    <lineage>
        <taxon>Eukaryota</taxon>
        <taxon>Fungi</taxon>
        <taxon>Dikarya</taxon>
        <taxon>Basidiomycota</taxon>
        <taxon>Agaricomycotina</taxon>
        <taxon>Agaricomycetes</taxon>
        <taxon>Agaricomycetidae</taxon>
        <taxon>Agaricales</taxon>
        <taxon>Schizophyllaceae</taxon>
        <taxon>Schizophyllum</taxon>
    </lineage>
</organism>
<accession>D8Q5N8</accession>
<dbReference type="EMBL" id="GL377306">
    <property type="protein sequence ID" value="EFI96999.1"/>
    <property type="molecule type" value="Genomic_DNA"/>
</dbReference>
<dbReference type="RefSeq" id="XP_003031902.1">
    <property type="nucleotide sequence ID" value="XM_003031856.1"/>
</dbReference>
<dbReference type="OrthoDB" id="2961997at2759"/>
<dbReference type="KEGG" id="scm:SCHCO_02625317"/>
<dbReference type="GeneID" id="9596432"/>
<dbReference type="SUPFAM" id="SSF81383">
    <property type="entry name" value="F-box domain"/>
    <property type="match status" value="1"/>
</dbReference>
<keyword evidence="2" id="KW-1185">Reference proteome</keyword>